<dbReference type="Pfam" id="PF00486">
    <property type="entry name" value="Trans_reg_C"/>
    <property type="match status" value="1"/>
</dbReference>
<dbReference type="Gene3D" id="1.10.10.10">
    <property type="entry name" value="Winged helix-like DNA-binding domain superfamily/Winged helix DNA-binding domain"/>
    <property type="match status" value="1"/>
</dbReference>
<dbReference type="PANTHER" id="PTHR48111:SF59">
    <property type="entry name" value="TRANSCRIPTIONAL REGULATORY PROTEIN BAER"/>
    <property type="match status" value="1"/>
</dbReference>
<evidence type="ECO:0000256" key="5">
    <source>
        <dbReference type="ARBA" id="ARBA00023163"/>
    </source>
</evidence>
<feature type="domain" description="OmpR/PhoB-type" evidence="9">
    <location>
        <begin position="149"/>
        <end position="250"/>
    </location>
</feature>
<evidence type="ECO:0000313" key="10">
    <source>
        <dbReference type="EMBL" id="CUX45719.1"/>
    </source>
</evidence>
<keyword evidence="2" id="KW-0902">Two-component regulatory system</keyword>
<dbReference type="InterPro" id="IPR001789">
    <property type="entry name" value="Sig_transdc_resp-reg_receiver"/>
</dbReference>
<dbReference type="GO" id="GO:0000156">
    <property type="term" value="F:phosphorelay response regulator activity"/>
    <property type="evidence" value="ECO:0007669"/>
    <property type="project" value="TreeGrafter"/>
</dbReference>
<reference evidence="10 11" key="1">
    <citation type="submission" date="2016-01" db="EMBL/GenBank/DDBJ databases">
        <authorList>
            <person name="Oliw E.H."/>
        </authorList>
    </citation>
    <scope>NUCLEOTIDE SEQUENCE [LARGE SCALE GENOMIC DNA]</scope>
    <source>
        <strain evidence="10 11">Zutra 3-1</strain>
    </source>
</reference>
<dbReference type="Pfam" id="PF00072">
    <property type="entry name" value="Response_reg"/>
    <property type="match status" value="1"/>
</dbReference>
<dbReference type="SUPFAM" id="SSF46894">
    <property type="entry name" value="C-terminal effector domain of the bipartite response regulators"/>
    <property type="match status" value="1"/>
</dbReference>
<evidence type="ECO:0000313" key="11">
    <source>
        <dbReference type="Proteomes" id="UP000191987"/>
    </source>
</evidence>
<dbReference type="PANTHER" id="PTHR48111">
    <property type="entry name" value="REGULATOR OF RPOS"/>
    <property type="match status" value="1"/>
</dbReference>
<dbReference type="SMART" id="SM00862">
    <property type="entry name" value="Trans_reg_C"/>
    <property type="match status" value="1"/>
</dbReference>
<keyword evidence="3" id="KW-0805">Transcription regulation</keyword>
<dbReference type="Gene3D" id="6.10.250.690">
    <property type="match status" value="1"/>
</dbReference>
<dbReference type="GO" id="GO:0006355">
    <property type="term" value="P:regulation of DNA-templated transcription"/>
    <property type="evidence" value="ECO:0007669"/>
    <property type="project" value="InterPro"/>
</dbReference>
<dbReference type="PROSITE" id="PS50110">
    <property type="entry name" value="RESPONSE_REGULATORY"/>
    <property type="match status" value="1"/>
</dbReference>
<dbReference type="EMBL" id="FBWG01000030">
    <property type="protein sequence ID" value="CUX45719.1"/>
    <property type="molecule type" value="Genomic_DNA"/>
</dbReference>
<evidence type="ECO:0000256" key="2">
    <source>
        <dbReference type="ARBA" id="ARBA00023012"/>
    </source>
</evidence>
<dbReference type="PROSITE" id="PS51755">
    <property type="entry name" value="OMPR_PHOB"/>
    <property type="match status" value="1"/>
</dbReference>
<evidence type="ECO:0000256" key="3">
    <source>
        <dbReference type="ARBA" id="ARBA00023015"/>
    </source>
</evidence>
<keyword evidence="5" id="KW-0804">Transcription</keyword>
<keyword evidence="1 6" id="KW-0597">Phosphoprotein</keyword>
<evidence type="ECO:0000256" key="1">
    <source>
        <dbReference type="ARBA" id="ARBA00022553"/>
    </source>
</evidence>
<dbReference type="CDD" id="cd00383">
    <property type="entry name" value="trans_reg_C"/>
    <property type="match status" value="1"/>
</dbReference>
<evidence type="ECO:0000256" key="4">
    <source>
        <dbReference type="ARBA" id="ARBA00023125"/>
    </source>
</evidence>
<sequence>MFRIRLASRRYHGLQKRICGSSMDKGLILIVEDDPDIIQILDAYLIREGYRTVRASDGEIALTHFSMLRPDLVLLDIRLPKFDGIEVLNRIRRERDTPVIMVTSLAEDMDKLTGLRLGADDYIVKPFNPHELIARVNAVLKRTRQPAAGGVLRFGVIEVDTEAYVAAVCGDGGRTVLPLTLSEFRILAHMTRRPTHAFQRADILDACLPESDALARTIDTHIANLRKKLADHGACGYLVSVRSVGYRLAGEQKP</sequence>
<dbReference type="GO" id="GO:0032993">
    <property type="term" value="C:protein-DNA complex"/>
    <property type="evidence" value="ECO:0007669"/>
    <property type="project" value="TreeGrafter"/>
</dbReference>
<dbReference type="Proteomes" id="UP000191987">
    <property type="component" value="Unassembled WGS sequence"/>
</dbReference>
<evidence type="ECO:0000259" key="9">
    <source>
        <dbReference type="PROSITE" id="PS51755"/>
    </source>
</evidence>
<evidence type="ECO:0000259" key="8">
    <source>
        <dbReference type="PROSITE" id="PS50110"/>
    </source>
</evidence>
<gene>
    <name evidence="10" type="primary">ycf</name>
    <name evidence="10" type="ORF">AGR7C_Lc120030</name>
</gene>
<keyword evidence="4 7" id="KW-0238">DNA-binding</keyword>
<dbReference type="Gene3D" id="3.40.50.2300">
    <property type="match status" value="1"/>
</dbReference>
<evidence type="ECO:0000256" key="6">
    <source>
        <dbReference type="PROSITE-ProRule" id="PRU00169"/>
    </source>
</evidence>
<organism evidence="10 11">
    <name type="scientific">Agrobacterium deltaense Zutra 3/1</name>
    <dbReference type="NCBI Taxonomy" id="1183427"/>
    <lineage>
        <taxon>Bacteria</taxon>
        <taxon>Pseudomonadati</taxon>
        <taxon>Pseudomonadota</taxon>
        <taxon>Alphaproteobacteria</taxon>
        <taxon>Hyphomicrobiales</taxon>
        <taxon>Rhizobiaceae</taxon>
        <taxon>Rhizobium/Agrobacterium group</taxon>
        <taxon>Agrobacterium</taxon>
    </lineage>
</organism>
<dbReference type="FunFam" id="3.40.50.2300:FF:000001">
    <property type="entry name" value="DNA-binding response regulator PhoB"/>
    <property type="match status" value="1"/>
</dbReference>
<dbReference type="InterPro" id="IPR001867">
    <property type="entry name" value="OmpR/PhoB-type_DNA-bd"/>
</dbReference>
<evidence type="ECO:0000256" key="7">
    <source>
        <dbReference type="PROSITE-ProRule" id="PRU01091"/>
    </source>
</evidence>
<feature type="domain" description="Response regulatory" evidence="8">
    <location>
        <begin position="27"/>
        <end position="140"/>
    </location>
</feature>
<dbReference type="SMART" id="SM00448">
    <property type="entry name" value="REC"/>
    <property type="match status" value="1"/>
</dbReference>
<dbReference type="GO" id="GO:0000976">
    <property type="term" value="F:transcription cis-regulatory region binding"/>
    <property type="evidence" value="ECO:0007669"/>
    <property type="project" value="TreeGrafter"/>
</dbReference>
<proteinExistence type="predicted"/>
<dbReference type="InterPro" id="IPR011006">
    <property type="entry name" value="CheY-like_superfamily"/>
</dbReference>
<dbReference type="InterPro" id="IPR039420">
    <property type="entry name" value="WalR-like"/>
</dbReference>
<dbReference type="InterPro" id="IPR016032">
    <property type="entry name" value="Sig_transdc_resp-reg_C-effctor"/>
</dbReference>
<feature type="DNA-binding region" description="OmpR/PhoB-type" evidence="7">
    <location>
        <begin position="149"/>
        <end position="250"/>
    </location>
</feature>
<dbReference type="InterPro" id="IPR036388">
    <property type="entry name" value="WH-like_DNA-bd_sf"/>
</dbReference>
<protein>
    <submittedName>
        <fullName evidence="10">Putative transcriptional regulator ycf27</fullName>
    </submittedName>
</protein>
<dbReference type="AlphaFoldDB" id="A0A1S7R2J9"/>
<feature type="modified residue" description="4-aspartylphosphate" evidence="6">
    <location>
        <position position="76"/>
    </location>
</feature>
<dbReference type="CDD" id="cd17574">
    <property type="entry name" value="REC_OmpR"/>
    <property type="match status" value="1"/>
</dbReference>
<name>A0A1S7R2J9_9HYPH</name>
<accession>A0A1S7R2J9</accession>
<dbReference type="GO" id="GO:0005829">
    <property type="term" value="C:cytosol"/>
    <property type="evidence" value="ECO:0007669"/>
    <property type="project" value="TreeGrafter"/>
</dbReference>
<dbReference type="SUPFAM" id="SSF52172">
    <property type="entry name" value="CheY-like"/>
    <property type="match status" value="1"/>
</dbReference>